<evidence type="ECO:0000313" key="4">
    <source>
        <dbReference type="EMBL" id="RLJ64743.1"/>
    </source>
</evidence>
<keyword evidence="2" id="KW-0732">Signal</keyword>
<name>A0A497XCS7_9PROT</name>
<dbReference type="GO" id="GO:0008933">
    <property type="term" value="F:peptidoglycan lytic transglycosylase activity"/>
    <property type="evidence" value="ECO:0007669"/>
    <property type="project" value="TreeGrafter"/>
</dbReference>
<dbReference type="AlphaFoldDB" id="A0A497XCS7"/>
<dbReference type="InterPro" id="IPR043426">
    <property type="entry name" value="MltB-like"/>
</dbReference>
<keyword evidence="5" id="KW-1185">Reference proteome</keyword>
<dbReference type="InterPro" id="IPR011757">
    <property type="entry name" value="Lytic_transglycosylase_MltB"/>
</dbReference>
<proteinExistence type="predicted"/>
<dbReference type="PANTHER" id="PTHR30163:SF9">
    <property type="entry name" value="MEMBRANE-BOUND LYTIC MUREIN TRANSGLYCOSYLASE B"/>
    <property type="match status" value="1"/>
</dbReference>
<dbReference type="RefSeq" id="WP_243642577.1">
    <property type="nucleotide sequence ID" value="NZ_BHVV01000006.1"/>
</dbReference>
<feature type="signal peptide" evidence="2">
    <location>
        <begin position="1"/>
        <end position="24"/>
    </location>
</feature>
<reference evidence="4 5" key="1">
    <citation type="submission" date="2018-10" db="EMBL/GenBank/DDBJ databases">
        <title>Genomic Encyclopedia of Type Strains, Phase IV (KMG-IV): sequencing the most valuable type-strain genomes for metagenomic binning, comparative biology and taxonomic classification.</title>
        <authorList>
            <person name="Goeker M."/>
        </authorList>
    </citation>
    <scope>NUCLEOTIDE SEQUENCE [LARGE SCALE GENOMIC DNA]</scope>
    <source>
        <strain evidence="4 5">DSM 26916</strain>
    </source>
</reference>
<dbReference type="PANTHER" id="PTHR30163">
    <property type="entry name" value="MEMBRANE-BOUND LYTIC MUREIN TRANSGLYCOSYLASE B"/>
    <property type="match status" value="1"/>
</dbReference>
<dbReference type="GO" id="GO:0009253">
    <property type="term" value="P:peptidoglycan catabolic process"/>
    <property type="evidence" value="ECO:0007669"/>
    <property type="project" value="TreeGrafter"/>
</dbReference>
<protein>
    <submittedName>
        <fullName evidence="4">Membrane-bound lytic murein transglycosylase B</fullName>
    </submittedName>
</protein>
<evidence type="ECO:0000256" key="2">
    <source>
        <dbReference type="SAM" id="SignalP"/>
    </source>
</evidence>
<dbReference type="InterPro" id="IPR031304">
    <property type="entry name" value="SLT_2"/>
</dbReference>
<gene>
    <name evidence="4" type="ORF">DFR35_1389</name>
</gene>
<dbReference type="Proteomes" id="UP000268908">
    <property type="component" value="Unassembled WGS sequence"/>
</dbReference>
<feature type="active site" evidence="1">
    <location>
        <position position="128"/>
    </location>
</feature>
<feature type="domain" description="Transglycosylase SLT" evidence="3">
    <location>
        <begin position="31"/>
        <end position="324"/>
    </location>
</feature>
<dbReference type="EMBL" id="RCCI01000005">
    <property type="protein sequence ID" value="RLJ64743.1"/>
    <property type="molecule type" value="Genomic_DNA"/>
</dbReference>
<dbReference type="NCBIfam" id="TIGR02282">
    <property type="entry name" value="MltB"/>
    <property type="match status" value="1"/>
</dbReference>
<dbReference type="Pfam" id="PF13406">
    <property type="entry name" value="SLT_2"/>
    <property type="match status" value="1"/>
</dbReference>
<dbReference type="CDD" id="cd13399">
    <property type="entry name" value="Slt35-like"/>
    <property type="match status" value="1"/>
</dbReference>
<dbReference type="Gene3D" id="1.10.530.10">
    <property type="match status" value="1"/>
</dbReference>
<organism evidence="4 5">
    <name type="scientific">Sulfurisoma sediminicola</name>
    <dbReference type="NCBI Taxonomy" id="1381557"/>
    <lineage>
        <taxon>Bacteria</taxon>
        <taxon>Pseudomonadati</taxon>
        <taxon>Pseudomonadota</taxon>
        <taxon>Betaproteobacteria</taxon>
        <taxon>Nitrosomonadales</taxon>
        <taxon>Sterolibacteriaceae</taxon>
        <taxon>Sulfurisoma</taxon>
    </lineage>
</organism>
<dbReference type="InterPro" id="IPR023346">
    <property type="entry name" value="Lysozyme-like_dom_sf"/>
</dbReference>
<dbReference type="Gene3D" id="1.10.8.350">
    <property type="entry name" value="Bacterial muramidase"/>
    <property type="match status" value="1"/>
</dbReference>
<evidence type="ECO:0000313" key="5">
    <source>
        <dbReference type="Proteomes" id="UP000268908"/>
    </source>
</evidence>
<sequence length="330" mass="36016">MISPARRLLIAICLAACFAMPAMAAGTFAARADVRAFVDEMVERHGFDRDALLAAFARIQPLPAVIKAIRPPADPGIRSWQAYRGRFVEPRRIAAGLRFWDEHSGDLLSASARYGVPEEVIVAIIGVETIYGRSTGRFGTLAALATLAFDYPPRAELFRRELEALLLLARDAGRDPLGYRGSYAGALGLPQFLPSSVRQWAVDFDGDGQVELTRSPGDAIGSVAHFLQAHGWQPGEPVTAPVELEPGSNPQPLIDEGIRPVRLPAEMRPLGVRTDAAAARPAALIDLVTPDAPTEYWLGYQNFFVITRYNKSSFYAMAVYQLAEALRTAR</sequence>
<dbReference type="SUPFAM" id="SSF53955">
    <property type="entry name" value="Lysozyme-like"/>
    <property type="match status" value="1"/>
</dbReference>
<accession>A0A497XCS7</accession>
<evidence type="ECO:0000256" key="1">
    <source>
        <dbReference type="PIRSR" id="PIRSR611757-1"/>
    </source>
</evidence>
<comment type="caution">
    <text evidence="4">The sequence shown here is derived from an EMBL/GenBank/DDBJ whole genome shotgun (WGS) entry which is preliminary data.</text>
</comment>
<evidence type="ECO:0000259" key="3">
    <source>
        <dbReference type="Pfam" id="PF13406"/>
    </source>
</evidence>
<dbReference type="FunFam" id="1.10.8.350:FF:000001">
    <property type="entry name" value="Lytic murein transglycosylase B"/>
    <property type="match status" value="1"/>
</dbReference>
<feature type="chain" id="PRO_5019731726" evidence="2">
    <location>
        <begin position="25"/>
        <end position="330"/>
    </location>
</feature>